<dbReference type="EMBL" id="CAJVPJ010000938">
    <property type="protein sequence ID" value="CAG8566620.1"/>
    <property type="molecule type" value="Genomic_DNA"/>
</dbReference>
<dbReference type="InterPro" id="IPR031355">
    <property type="entry name" value="YBL010C/LAA2-like"/>
</dbReference>
<reference evidence="2" key="1">
    <citation type="submission" date="2021-06" db="EMBL/GenBank/DDBJ databases">
        <authorList>
            <person name="Kallberg Y."/>
            <person name="Tangrot J."/>
            <person name="Rosling A."/>
        </authorList>
    </citation>
    <scope>NUCLEOTIDE SEQUENCE</scope>
    <source>
        <strain evidence="2">IA702</strain>
    </source>
</reference>
<dbReference type="OrthoDB" id="5378975at2759"/>
<name>A0A9N9BFF7_9GLOM</name>
<dbReference type="AlphaFoldDB" id="A0A9N9BFF7"/>
<feature type="region of interest" description="Disordered" evidence="1">
    <location>
        <begin position="164"/>
        <end position="205"/>
    </location>
</feature>
<feature type="compositionally biased region" description="Acidic residues" evidence="1">
    <location>
        <begin position="9"/>
        <end position="33"/>
    </location>
</feature>
<gene>
    <name evidence="2" type="ORF">POCULU_LOCUS5782</name>
</gene>
<dbReference type="PANTHER" id="PTHR38698">
    <property type="entry name" value="EXPRESSED PROTEIN"/>
    <property type="match status" value="1"/>
</dbReference>
<dbReference type="Proteomes" id="UP000789572">
    <property type="component" value="Unassembled WGS sequence"/>
</dbReference>
<feature type="region of interest" description="Disordered" evidence="1">
    <location>
        <begin position="1"/>
        <end position="65"/>
    </location>
</feature>
<proteinExistence type="predicted"/>
<accession>A0A9N9BFF7</accession>
<evidence type="ECO:0000256" key="1">
    <source>
        <dbReference type="SAM" id="MobiDB-lite"/>
    </source>
</evidence>
<evidence type="ECO:0000313" key="2">
    <source>
        <dbReference type="EMBL" id="CAG8566620.1"/>
    </source>
</evidence>
<organism evidence="2 3">
    <name type="scientific">Paraglomus occultum</name>
    <dbReference type="NCBI Taxonomy" id="144539"/>
    <lineage>
        <taxon>Eukaryota</taxon>
        <taxon>Fungi</taxon>
        <taxon>Fungi incertae sedis</taxon>
        <taxon>Mucoromycota</taxon>
        <taxon>Glomeromycotina</taxon>
        <taxon>Glomeromycetes</taxon>
        <taxon>Paraglomerales</taxon>
        <taxon>Paraglomeraceae</taxon>
        <taxon>Paraglomus</taxon>
    </lineage>
</organism>
<protein>
    <submittedName>
        <fullName evidence="2">6394_t:CDS:1</fullName>
    </submittedName>
</protein>
<comment type="caution">
    <text evidence="2">The sequence shown here is derived from an EMBL/GenBank/DDBJ whole genome shotgun (WGS) entry which is preliminary data.</text>
</comment>
<feature type="compositionally biased region" description="Polar residues" evidence="1">
    <location>
        <begin position="190"/>
        <end position="202"/>
    </location>
</feature>
<dbReference type="Pfam" id="PF17104">
    <property type="entry name" value="YBL010C_LAA2"/>
    <property type="match status" value="1"/>
</dbReference>
<dbReference type="PANTHER" id="PTHR38698:SF1">
    <property type="entry name" value="FUNGAL PROTEIN"/>
    <property type="match status" value="1"/>
</dbReference>
<sequence length="313" mass="34748">MSETNATSADDEFSTFETAGDAEDDFGEFDDFTDFASGNAVDDKPEIAQEIDSESARKGDETGNAFEESGFNDVLSIADTDNMNNGLSIGETVIDLDEAIASIAKVEPKQILEVNPRSLNIWNKLSPDINETLFQWKHSVIRKSFYSSLGVEINTLIQAKPKYGTRPQSLPSVPPQSSSQLQSSRPHSLAVNSHSTPNTINNHHSKESAATVTIVKEVDVELIRTLCTVNEETLQSYSTTQLHALINQLLSLTKQTSDVLTYWLDQREQTVMDSETYNQMIECLVGHAQMIRDGNQKEVSKTSIFESKLRKCM</sequence>
<feature type="compositionally biased region" description="Low complexity" evidence="1">
    <location>
        <begin position="167"/>
        <end position="189"/>
    </location>
</feature>
<keyword evidence="3" id="KW-1185">Reference proteome</keyword>
<evidence type="ECO:0000313" key="3">
    <source>
        <dbReference type="Proteomes" id="UP000789572"/>
    </source>
</evidence>